<dbReference type="EMBL" id="NUDP01000050">
    <property type="protein sequence ID" value="PEM68677.1"/>
    <property type="molecule type" value="Genomic_DNA"/>
</dbReference>
<evidence type="ECO:0000313" key="5">
    <source>
        <dbReference type="Proteomes" id="UP000219775"/>
    </source>
</evidence>
<evidence type="ECO:0008006" key="6">
    <source>
        <dbReference type="Google" id="ProtNLM"/>
    </source>
</evidence>
<feature type="transmembrane region" description="Helical" evidence="1">
    <location>
        <begin position="5"/>
        <end position="22"/>
    </location>
</feature>
<dbReference type="InterPro" id="IPR025621">
    <property type="entry name" value="YoqO"/>
</dbReference>
<reference evidence="2 4" key="1">
    <citation type="submission" date="2017-02" db="EMBL/GenBank/DDBJ databases">
        <title>Bacillus pseudomycoides isolate FSL K6-0042.</title>
        <authorList>
            <person name="Kovac J."/>
        </authorList>
    </citation>
    <scope>NUCLEOTIDE SEQUENCE [LARGE SCALE GENOMIC DNA]</scope>
    <source>
        <strain evidence="2 4">FSL K6-0042</strain>
    </source>
</reference>
<feature type="transmembrane region" description="Helical" evidence="1">
    <location>
        <begin position="87"/>
        <end position="110"/>
    </location>
</feature>
<accession>A0A1Y3MS96</accession>
<sequence length="126" mass="14469">MKEKIGFYGLMGCFAIGLILKYFIESDWIDIIYAVGFIFAVLYCWDEFRAYTRKKKIVLGIEFVILIATVPFILLEGGRQMDRMPIFQGWLSFARLVYLLIILGIVGMIVTKVNKKLLLGDDVSKT</sequence>
<organism evidence="2 4">
    <name type="scientific">Bacillus pseudomycoides</name>
    <dbReference type="NCBI Taxonomy" id="64104"/>
    <lineage>
        <taxon>Bacteria</taxon>
        <taxon>Bacillati</taxon>
        <taxon>Bacillota</taxon>
        <taxon>Bacilli</taxon>
        <taxon>Bacillales</taxon>
        <taxon>Bacillaceae</taxon>
        <taxon>Bacillus</taxon>
        <taxon>Bacillus cereus group</taxon>
    </lineage>
</organism>
<comment type="caution">
    <text evidence="2">The sequence shown here is derived from an EMBL/GenBank/DDBJ whole genome shotgun (WGS) entry which is preliminary data.</text>
</comment>
<dbReference type="Pfam" id="PF14037">
    <property type="entry name" value="YoqO"/>
    <property type="match status" value="1"/>
</dbReference>
<protein>
    <recommendedName>
        <fullName evidence="6">Permease</fullName>
    </recommendedName>
</protein>
<evidence type="ECO:0000313" key="4">
    <source>
        <dbReference type="Proteomes" id="UP000195321"/>
    </source>
</evidence>
<gene>
    <name evidence="2" type="ORF">BW425_00430</name>
    <name evidence="3" type="ORF">CN613_14745</name>
</gene>
<evidence type="ECO:0000313" key="2">
    <source>
        <dbReference type="EMBL" id="OUM50422.1"/>
    </source>
</evidence>
<dbReference type="RefSeq" id="WP_016115999.1">
    <property type="nucleotide sequence ID" value="NZ_JARHXM010000015.1"/>
</dbReference>
<dbReference type="Proteomes" id="UP000219775">
    <property type="component" value="Unassembled WGS sequence"/>
</dbReference>
<dbReference type="EMBL" id="MWPX01000001">
    <property type="protein sequence ID" value="OUM50422.1"/>
    <property type="molecule type" value="Genomic_DNA"/>
</dbReference>
<keyword evidence="1" id="KW-0472">Membrane</keyword>
<reference evidence="3 5" key="2">
    <citation type="submission" date="2017-09" db="EMBL/GenBank/DDBJ databases">
        <title>Large-scale bioinformatics analysis of Bacillus genomes uncovers conserved roles of natural products in bacterial physiology.</title>
        <authorList>
            <consortium name="Agbiome Team Llc"/>
            <person name="Bleich R.M."/>
            <person name="Grubbs K.J."/>
            <person name="Santa Maria K.C."/>
            <person name="Allen S.E."/>
            <person name="Farag S."/>
            <person name="Shank E.A."/>
            <person name="Bowers A."/>
        </authorList>
    </citation>
    <scope>NUCLEOTIDE SEQUENCE [LARGE SCALE GENOMIC DNA]</scope>
    <source>
        <strain evidence="3 5">AFS009893</strain>
    </source>
</reference>
<evidence type="ECO:0000256" key="1">
    <source>
        <dbReference type="SAM" id="Phobius"/>
    </source>
</evidence>
<feature type="transmembrane region" description="Helical" evidence="1">
    <location>
        <begin position="57"/>
        <end position="75"/>
    </location>
</feature>
<feature type="transmembrane region" description="Helical" evidence="1">
    <location>
        <begin position="28"/>
        <end position="45"/>
    </location>
</feature>
<evidence type="ECO:0000313" key="3">
    <source>
        <dbReference type="EMBL" id="PEM68677.1"/>
    </source>
</evidence>
<dbReference type="Proteomes" id="UP000195321">
    <property type="component" value="Unassembled WGS sequence"/>
</dbReference>
<keyword evidence="1" id="KW-0812">Transmembrane</keyword>
<name>A0A1Y3MS96_9BACI</name>
<proteinExistence type="predicted"/>
<keyword evidence="1" id="KW-1133">Transmembrane helix</keyword>
<dbReference type="AlphaFoldDB" id="A0A1Y3MS96"/>